<keyword evidence="7" id="KW-0547">Nucleotide-binding</keyword>
<proteinExistence type="predicted"/>
<evidence type="ECO:0000256" key="1">
    <source>
        <dbReference type="ARBA" id="ARBA00000085"/>
    </source>
</evidence>
<evidence type="ECO:0000256" key="4">
    <source>
        <dbReference type="ARBA" id="ARBA00022553"/>
    </source>
</evidence>
<feature type="domain" description="Histidine kinase" evidence="14">
    <location>
        <begin position="518"/>
        <end position="739"/>
    </location>
</feature>
<dbReference type="SMART" id="SM00387">
    <property type="entry name" value="HATPase_c"/>
    <property type="match status" value="1"/>
</dbReference>
<name>A0A1G2UA26_9BACT</name>
<dbReference type="InterPro" id="IPR000014">
    <property type="entry name" value="PAS"/>
</dbReference>
<reference evidence="17 18" key="1">
    <citation type="journal article" date="2016" name="Nat. Commun.">
        <title>Thousands of microbial genomes shed light on interconnected biogeochemical processes in an aquifer system.</title>
        <authorList>
            <person name="Anantharaman K."/>
            <person name="Brown C.T."/>
            <person name="Hug L.A."/>
            <person name="Sharon I."/>
            <person name="Castelle C.J."/>
            <person name="Probst A.J."/>
            <person name="Thomas B.C."/>
            <person name="Singh A."/>
            <person name="Wilkins M.J."/>
            <person name="Karaoz U."/>
            <person name="Brodie E.L."/>
            <person name="Williams K.H."/>
            <person name="Hubbard S.S."/>
            <person name="Banfield J.F."/>
        </authorList>
    </citation>
    <scope>NUCLEOTIDE SEQUENCE [LARGE SCALE GENOMIC DNA]</scope>
</reference>
<dbReference type="SMART" id="SM00388">
    <property type="entry name" value="HisKA"/>
    <property type="match status" value="1"/>
</dbReference>
<dbReference type="CDD" id="cd00075">
    <property type="entry name" value="HATPase"/>
    <property type="match status" value="1"/>
</dbReference>
<dbReference type="GO" id="GO:0005524">
    <property type="term" value="F:ATP binding"/>
    <property type="evidence" value="ECO:0007669"/>
    <property type="project" value="UniProtKB-KW"/>
</dbReference>
<evidence type="ECO:0000256" key="11">
    <source>
        <dbReference type="ARBA" id="ARBA00023012"/>
    </source>
</evidence>
<sequence length="754" mass="84741">MQTKRVLRKKLALLFLGIAIVPFLLATTQALVKFQNSQRESIILQERRIASDAAKEIASFIRLQFAGIESIDEFQQHFPENEQFHQALIEHTLFSRGDFFELSVVSREGKELVRAHRIKVIAHSDLRDWSNSKEFHTVRKDRRYIGPIFWENNKPFFIIGEGTFSSKNEFLGAVFAQLDARVMQSIVRGLSVSEEFGQASIFDRNGTVIANQDFSKVALKENFSHVGIVAEALKSEERRAVAGIFKNEQGEEVIGASEPIRVLFGDGSSGVTLDTAWFVVAEIPSYIALASVRDSTIFSLVILMAVLFAAIIAALILARRMVKPIEQLRQVIQEFRDGHLEYKISLKTGDEIEDLATSFYTMADELRVSIKTITEDKQIIEAEKHQLERIISGITDAVIVTDIEGKIIIFNKIAEALTGYAMRDVMQMPVDEIVSIWQENSRLKIMAVYADRSRLSNGILLQRDDLLLLGKEGREAHVNLVIGTIEDGKQVNVGRIITLHDTSRERYLEQLKIEFISLVAHQFRTPLAIIKWGLDDLIEGGRFGKVSAEQRKFIEQLTMSGDHLIRLITDILDVIHIEAGQFGLQYVPHSLKDLVEEVYNDAKDLAEKKGLEFVYKCLSPQFPLVSIDPSRMRLVLQNLLENAIKYTPKGGKVLLTISLKGSQIEVIVKDNGIGIAKEYGGRVFEKFFRSPQAVRFQPGGTGLGLFITRNIIAMHGGKIWFYSEEGKGATFGFTVPVYIPPKDATVGALKGKTQ</sequence>
<dbReference type="PANTHER" id="PTHR42878">
    <property type="entry name" value="TWO-COMPONENT HISTIDINE KINASE"/>
    <property type="match status" value="1"/>
</dbReference>
<keyword evidence="11" id="KW-0902">Two-component regulatory system</keyword>
<dbReference type="CDD" id="cd18774">
    <property type="entry name" value="PDC2_HK_sensor"/>
    <property type="match status" value="1"/>
</dbReference>
<dbReference type="NCBIfam" id="TIGR00229">
    <property type="entry name" value="sensory_box"/>
    <property type="match status" value="1"/>
</dbReference>
<dbReference type="Gene3D" id="3.30.565.10">
    <property type="entry name" value="Histidine kinase-like ATPase, C-terminal domain"/>
    <property type="match status" value="1"/>
</dbReference>
<evidence type="ECO:0000313" key="18">
    <source>
        <dbReference type="Proteomes" id="UP000177722"/>
    </source>
</evidence>
<dbReference type="EC" id="2.7.13.3" evidence="3"/>
<dbReference type="InterPro" id="IPR035965">
    <property type="entry name" value="PAS-like_dom_sf"/>
</dbReference>
<dbReference type="GO" id="GO:0000155">
    <property type="term" value="F:phosphorelay sensor kinase activity"/>
    <property type="evidence" value="ECO:0007669"/>
    <property type="project" value="InterPro"/>
</dbReference>
<dbReference type="Gene3D" id="3.30.450.20">
    <property type="entry name" value="PAS domain"/>
    <property type="match status" value="2"/>
</dbReference>
<dbReference type="GO" id="GO:0007234">
    <property type="term" value="P:osmosensory signaling via phosphorelay pathway"/>
    <property type="evidence" value="ECO:0007669"/>
    <property type="project" value="TreeGrafter"/>
</dbReference>
<dbReference type="PANTHER" id="PTHR42878:SF7">
    <property type="entry name" value="SENSOR HISTIDINE KINASE GLRK"/>
    <property type="match status" value="1"/>
</dbReference>
<dbReference type="SMART" id="SM00091">
    <property type="entry name" value="PAS"/>
    <property type="match status" value="1"/>
</dbReference>
<feature type="domain" description="PAS" evidence="15">
    <location>
        <begin position="383"/>
        <end position="426"/>
    </location>
</feature>
<dbReference type="InterPro" id="IPR005467">
    <property type="entry name" value="His_kinase_dom"/>
</dbReference>
<dbReference type="PRINTS" id="PR00344">
    <property type="entry name" value="BCTRLSENSOR"/>
</dbReference>
<keyword evidence="6 13" id="KW-0812">Transmembrane</keyword>
<dbReference type="InterPro" id="IPR050351">
    <property type="entry name" value="BphY/WalK/GraS-like"/>
</dbReference>
<dbReference type="CDD" id="cd00130">
    <property type="entry name" value="PAS"/>
    <property type="match status" value="1"/>
</dbReference>
<dbReference type="Pfam" id="PF13426">
    <property type="entry name" value="PAS_9"/>
    <property type="match status" value="1"/>
</dbReference>
<evidence type="ECO:0000256" key="12">
    <source>
        <dbReference type="ARBA" id="ARBA00023136"/>
    </source>
</evidence>
<evidence type="ECO:0000256" key="7">
    <source>
        <dbReference type="ARBA" id="ARBA00022741"/>
    </source>
</evidence>
<dbReference type="SUPFAM" id="SSF55874">
    <property type="entry name" value="ATPase domain of HSP90 chaperone/DNA topoisomerase II/histidine kinase"/>
    <property type="match status" value="1"/>
</dbReference>
<keyword evidence="9" id="KW-0067">ATP-binding</keyword>
<dbReference type="InterPro" id="IPR003594">
    <property type="entry name" value="HATPase_dom"/>
</dbReference>
<evidence type="ECO:0000259" key="16">
    <source>
        <dbReference type="PROSITE" id="PS50885"/>
    </source>
</evidence>
<keyword evidence="8" id="KW-0418">Kinase</keyword>
<dbReference type="GO" id="GO:0016020">
    <property type="term" value="C:membrane"/>
    <property type="evidence" value="ECO:0007669"/>
    <property type="project" value="UniProtKB-SubCell"/>
</dbReference>
<dbReference type="GO" id="GO:0030295">
    <property type="term" value="F:protein kinase activator activity"/>
    <property type="evidence" value="ECO:0007669"/>
    <property type="project" value="TreeGrafter"/>
</dbReference>
<evidence type="ECO:0000259" key="15">
    <source>
        <dbReference type="PROSITE" id="PS50112"/>
    </source>
</evidence>
<comment type="catalytic activity">
    <reaction evidence="1">
        <text>ATP + protein L-histidine = ADP + protein N-phospho-L-histidine.</text>
        <dbReference type="EC" id="2.7.13.3"/>
    </reaction>
</comment>
<dbReference type="PROSITE" id="PS50885">
    <property type="entry name" value="HAMP"/>
    <property type="match status" value="1"/>
</dbReference>
<feature type="domain" description="HAMP" evidence="16">
    <location>
        <begin position="319"/>
        <end position="371"/>
    </location>
</feature>
<dbReference type="CDD" id="cd06225">
    <property type="entry name" value="HAMP"/>
    <property type="match status" value="1"/>
</dbReference>
<dbReference type="Pfam" id="PF00672">
    <property type="entry name" value="HAMP"/>
    <property type="match status" value="1"/>
</dbReference>
<dbReference type="SUPFAM" id="SSF47384">
    <property type="entry name" value="Homodimeric domain of signal transducing histidine kinase"/>
    <property type="match status" value="1"/>
</dbReference>
<evidence type="ECO:0000256" key="6">
    <source>
        <dbReference type="ARBA" id="ARBA00022692"/>
    </source>
</evidence>
<dbReference type="Gene3D" id="1.10.8.500">
    <property type="entry name" value="HAMP domain in histidine kinase"/>
    <property type="match status" value="1"/>
</dbReference>
<dbReference type="InterPro" id="IPR003660">
    <property type="entry name" value="HAMP_dom"/>
</dbReference>
<dbReference type="FunFam" id="3.30.565.10:FF:000006">
    <property type="entry name" value="Sensor histidine kinase WalK"/>
    <property type="match status" value="1"/>
</dbReference>
<dbReference type="EMBL" id="MHWF01000012">
    <property type="protein sequence ID" value="OHB05832.1"/>
    <property type="molecule type" value="Genomic_DNA"/>
</dbReference>
<evidence type="ECO:0000313" key="17">
    <source>
        <dbReference type="EMBL" id="OHB05832.1"/>
    </source>
</evidence>
<evidence type="ECO:0000256" key="8">
    <source>
        <dbReference type="ARBA" id="ARBA00022777"/>
    </source>
</evidence>
<dbReference type="PROSITE" id="PS50109">
    <property type="entry name" value="HIS_KIN"/>
    <property type="match status" value="1"/>
</dbReference>
<feature type="transmembrane region" description="Helical" evidence="13">
    <location>
        <begin position="297"/>
        <end position="318"/>
    </location>
</feature>
<evidence type="ECO:0000256" key="13">
    <source>
        <dbReference type="SAM" id="Phobius"/>
    </source>
</evidence>
<dbReference type="CDD" id="cd00082">
    <property type="entry name" value="HisKA"/>
    <property type="match status" value="1"/>
</dbReference>
<dbReference type="InterPro" id="IPR004358">
    <property type="entry name" value="Sig_transdc_His_kin-like_C"/>
</dbReference>
<keyword evidence="4" id="KW-0597">Phosphoprotein</keyword>
<dbReference type="SUPFAM" id="SSF55785">
    <property type="entry name" value="PYP-like sensor domain (PAS domain)"/>
    <property type="match status" value="1"/>
</dbReference>
<dbReference type="AlphaFoldDB" id="A0A1G2UA26"/>
<accession>A0A1G2UA26</accession>
<keyword evidence="12 13" id="KW-0472">Membrane</keyword>
<dbReference type="SUPFAM" id="SSF158472">
    <property type="entry name" value="HAMP domain-like"/>
    <property type="match status" value="1"/>
</dbReference>
<dbReference type="Proteomes" id="UP000177722">
    <property type="component" value="Unassembled WGS sequence"/>
</dbReference>
<organism evidence="17 18">
    <name type="scientific">Candidatus Zambryskibacteria bacterium RIFCSPLOWO2_01_FULL_45_43</name>
    <dbReference type="NCBI Taxonomy" id="1802762"/>
    <lineage>
        <taxon>Bacteria</taxon>
        <taxon>Candidatus Zambryskiibacteriota</taxon>
    </lineage>
</organism>
<evidence type="ECO:0000256" key="9">
    <source>
        <dbReference type="ARBA" id="ARBA00022840"/>
    </source>
</evidence>
<dbReference type="PROSITE" id="PS50112">
    <property type="entry name" value="PAS"/>
    <property type="match status" value="1"/>
</dbReference>
<protein>
    <recommendedName>
        <fullName evidence="3">histidine kinase</fullName>
        <ecNumber evidence="3">2.7.13.3</ecNumber>
    </recommendedName>
</protein>
<dbReference type="Gene3D" id="1.10.287.130">
    <property type="match status" value="1"/>
</dbReference>
<comment type="subcellular location">
    <subcellularLocation>
        <location evidence="2">Membrane</location>
        <topology evidence="2">Multi-pass membrane protein</topology>
    </subcellularLocation>
</comment>
<dbReference type="Pfam" id="PF00512">
    <property type="entry name" value="HisKA"/>
    <property type="match status" value="1"/>
</dbReference>
<dbReference type="Pfam" id="PF02518">
    <property type="entry name" value="HATPase_c"/>
    <property type="match status" value="1"/>
</dbReference>
<dbReference type="InterPro" id="IPR003661">
    <property type="entry name" value="HisK_dim/P_dom"/>
</dbReference>
<evidence type="ECO:0000256" key="2">
    <source>
        <dbReference type="ARBA" id="ARBA00004141"/>
    </source>
</evidence>
<keyword evidence="10 13" id="KW-1133">Transmembrane helix</keyword>
<dbReference type="InterPro" id="IPR036890">
    <property type="entry name" value="HATPase_C_sf"/>
</dbReference>
<evidence type="ECO:0000256" key="10">
    <source>
        <dbReference type="ARBA" id="ARBA00022989"/>
    </source>
</evidence>
<comment type="caution">
    <text evidence="17">The sequence shown here is derived from an EMBL/GenBank/DDBJ whole genome shotgun (WGS) entry which is preliminary data.</text>
</comment>
<dbReference type="InterPro" id="IPR036097">
    <property type="entry name" value="HisK_dim/P_sf"/>
</dbReference>
<dbReference type="SMART" id="SM00304">
    <property type="entry name" value="HAMP"/>
    <property type="match status" value="1"/>
</dbReference>
<dbReference type="GO" id="GO:0000156">
    <property type="term" value="F:phosphorelay response regulator activity"/>
    <property type="evidence" value="ECO:0007669"/>
    <property type="project" value="TreeGrafter"/>
</dbReference>
<evidence type="ECO:0000256" key="5">
    <source>
        <dbReference type="ARBA" id="ARBA00022679"/>
    </source>
</evidence>
<evidence type="ECO:0000256" key="3">
    <source>
        <dbReference type="ARBA" id="ARBA00012438"/>
    </source>
</evidence>
<gene>
    <name evidence="17" type="ORF">A3B16_02600</name>
</gene>
<keyword evidence="5" id="KW-0808">Transferase</keyword>
<evidence type="ECO:0000259" key="14">
    <source>
        <dbReference type="PROSITE" id="PS50109"/>
    </source>
</evidence>